<name>A0ABY3VSX8_9MYCO</name>
<keyword evidence="3" id="KW-1185">Reference proteome</keyword>
<feature type="domain" description="Transcription regulator PadR N-terminal" evidence="1">
    <location>
        <begin position="16"/>
        <end position="90"/>
    </location>
</feature>
<dbReference type="Proteomes" id="UP001055336">
    <property type="component" value="Chromosome"/>
</dbReference>
<protein>
    <submittedName>
        <fullName evidence="2">PadR family transcriptional regulator</fullName>
    </submittedName>
</protein>
<gene>
    <name evidence="2" type="ORF">MKK62_02825</name>
</gene>
<dbReference type="Gene3D" id="1.10.10.10">
    <property type="entry name" value="Winged helix-like DNA-binding domain superfamily/Winged helix DNA-binding domain"/>
    <property type="match status" value="1"/>
</dbReference>
<dbReference type="InterPro" id="IPR005149">
    <property type="entry name" value="Tscrpt_reg_PadR_N"/>
</dbReference>
<sequence length="221" mass="25681">MNEQDKPNLAATSWALLGVLSYEQELTGYDIRKWISWSMRFFYGSPAYSQIYTELKKLEKLGLVESRVENSGETRSRRVYRITEAGFDAVRRWADEEPVELPSIKHPAVLRVTLGHLTNPTRLRQILQDYVSEVDKVHQQAARDARWAALEPSWAYGRVALQWAERYYASERELALKMIKDLDEAQADFEQAGKVDGQKVAWPSTDYWYEVERRADAEDTN</sequence>
<evidence type="ECO:0000313" key="3">
    <source>
        <dbReference type="Proteomes" id="UP001055336"/>
    </source>
</evidence>
<proteinExistence type="predicted"/>
<evidence type="ECO:0000313" key="2">
    <source>
        <dbReference type="EMBL" id="UMB70292.1"/>
    </source>
</evidence>
<dbReference type="SUPFAM" id="SSF46785">
    <property type="entry name" value="Winged helix' DNA-binding domain"/>
    <property type="match status" value="1"/>
</dbReference>
<dbReference type="InterPro" id="IPR036390">
    <property type="entry name" value="WH_DNA-bd_sf"/>
</dbReference>
<dbReference type="InterPro" id="IPR036388">
    <property type="entry name" value="WH-like_DNA-bd_sf"/>
</dbReference>
<organism evidence="2 3">
    <name type="scientific">Mycobacterium paraterrae</name>
    <dbReference type="NCBI Taxonomy" id="577492"/>
    <lineage>
        <taxon>Bacteria</taxon>
        <taxon>Bacillati</taxon>
        <taxon>Actinomycetota</taxon>
        <taxon>Actinomycetes</taxon>
        <taxon>Mycobacteriales</taxon>
        <taxon>Mycobacteriaceae</taxon>
        <taxon>Mycobacterium</taxon>
    </lineage>
</organism>
<dbReference type="RefSeq" id="WP_240262018.1">
    <property type="nucleotide sequence ID" value="NZ_CP092488.2"/>
</dbReference>
<reference evidence="2" key="1">
    <citation type="submission" date="2022-08" db="EMBL/GenBank/DDBJ databases">
        <title>Whole genome sequencing of non-tuberculosis mycobacteria type-strains.</title>
        <authorList>
            <person name="Igarashi Y."/>
            <person name="Osugi A."/>
            <person name="Mitarai S."/>
        </authorList>
    </citation>
    <scope>NUCLEOTIDE SEQUENCE</scope>
    <source>
        <strain evidence="2">DSM 45127</strain>
    </source>
</reference>
<dbReference type="PANTHER" id="PTHR43252:SF2">
    <property type="entry name" value="TRANSCRIPTION REGULATOR, PADR-LIKE FAMILY"/>
    <property type="match status" value="1"/>
</dbReference>
<dbReference type="EMBL" id="CP092488">
    <property type="protein sequence ID" value="UMB70292.1"/>
    <property type="molecule type" value="Genomic_DNA"/>
</dbReference>
<evidence type="ECO:0000259" key="1">
    <source>
        <dbReference type="Pfam" id="PF03551"/>
    </source>
</evidence>
<dbReference type="Pfam" id="PF03551">
    <property type="entry name" value="PadR"/>
    <property type="match status" value="1"/>
</dbReference>
<dbReference type="PANTHER" id="PTHR43252">
    <property type="entry name" value="TRANSCRIPTIONAL REGULATOR YQJI"/>
    <property type="match status" value="1"/>
</dbReference>
<accession>A0ABY3VSX8</accession>